<keyword evidence="3" id="KW-1185">Reference proteome</keyword>
<feature type="compositionally biased region" description="Polar residues" evidence="1">
    <location>
        <begin position="8"/>
        <end position="21"/>
    </location>
</feature>
<reference evidence="2" key="2">
    <citation type="submission" date="2023-02" db="EMBL/GenBank/DDBJ databases">
        <authorList>
            <person name="Swenson N.G."/>
            <person name="Wegrzyn J.L."/>
            <person name="Mcevoy S.L."/>
        </authorList>
    </citation>
    <scope>NUCLEOTIDE SEQUENCE</scope>
    <source>
        <strain evidence="2">91603</strain>
        <tissue evidence="2">Leaf</tissue>
    </source>
</reference>
<dbReference type="AlphaFoldDB" id="A0AAD5JTZ8"/>
<dbReference type="Proteomes" id="UP001064489">
    <property type="component" value="Chromosome 9"/>
</dbReference>
<feature type="region of interest" description="Disordered" evidence="1">
    <location>
        <begin position="1"/>
        <end position="62"/>
    </location>
</feature>
<comment type="caution">
    <text evidence="2">The sequence shown here is derived from an EMBL/GenBank/DDBJ whole genome shotgun (WGS) entry which is preliminary data.</text>
</comment>
<evidence type="ECO:0000313" key="2">
    <source>
        <dbReference type="EMBL" id="KAI9200494.1"/>
    </source>
</evidence>
<protein>
    <submittedName>
        <fullName evidence="2">Uncharacterized protein</fullName>
    </submittedName>
</protein>
<organism evidence="2 3">
    <name type="scientific">Acer negundo</name>
    <name type="common">Box elder</name>
    <dbReference type="NCBI Taxonomy" id="4023"/>
    <lineage>
        <taxon>Eukaryota</taxon>
        <taxon>Viridiplantae</taxon>
        <taxon>Streptophyta</taxon>
        <taxon>Embryophyta</taxon>
        <taxon>Tracheophyta</taxon>
        <taxon>Spermatophyta</taxon>
        <taxon>Magnoliopsida</taxon>
        <taxon>eudicotyledons</taxon>
        <taxon>Gunneridae</taxon>
        <taxon>Pentapetalae</taxon>
        <taxon>rosids</taxon>
        <taxon>malvids</taxon>
        <taxon>Sapindales</taxon>
        <taxon>Sapindaceae</taxon>
        <taxon>Hippocastanoideae</taxon>
        <taxon>Acereae</taxon>
        <taxon>Acer</taxon>
    </lineage>
</organism>
<dbReference type="EMBL" id="JAJSOW010000001">
    <property type="protein sequence ID" value="KAI9200494.1"/>
    <property type="molecule type" value="Genomic_DNA"/>
</dbReference>
<name>A0AAD5JTZ8_ACENE</name>
<accession>A0AAD5JTZ8</accession>
<proteinExistence type="predicted"/>
<sequence length="115" mass="12390">MAARASRVRNTPGQIQRQAPATSFMKPVYHSPGRTFPVAGQTDKDITSASELATPQDGRPQETKDLVEAMIELAEEEGVPTTPEVPEIERVQAEAVDCTGEVDQGLEVAREQGDA</sequence>
<evidence type="ECO:0000256" key="1">
    <source>
        <dbReference type="SAM" id="MobiDB-lite"/>
    </source>
</evidence>
<reference evidence="2" key="1">
    <citation type="journal article" date="2022" name="Plant J.">
        <title>Strategies of tolerance reflected in two North American maple genomes.</title>
        <authorList>
            <person name="McEvoy S.L."/>
            <person name="Sezen U.U."/>
            <person name="Trouern-Trend A."/>
            <person name="McMahon S.M."/>
            <person name="Schaberg P.G."/>
            <person name="Yang J."/>
            <person name="Wegrzyn J.L."/>
            <person name="Swenson N.G."/>
        </authorList>
    </citation>
    <scope>NUCLEOTIDE SEQUENCE</scope>
    <source>
        <strain evidence="2">91603</strain>
    </source>
</reference>
<evidence type="ECO:0000313" key="3">
    <source>
        <dbReference type="Proteomes" id="UP001064489"/>
    </source>
</evidence>
<gene>
    <name evidence="2" type="ORF">LWI28_008973</name>
</gene>